<feature type="binding site" evidence="2">
    <location>
        <position position="132"/>
    </location>
    <ligand>
        <name>Zn(2+)</name>
        <dbReference type="ChEBI" id="CHEBI:29105"/>
    </ligand>
</feature>
<dbReference type="GO" id="GO:0046872">
    <property type="term" value="F:metal ion binding"/>
    <property type="evidence" value="ECO:0007669"/>
    <property type="project" value="UniProtKB-KW"/>
</dbReference>
<keyword evidence="2" id="KW-0479">Metal-binding</keyword>
<dbReference type="EMBL" id="DS999417">
    <property type="protein sequence ID" value="EED86924.1"/>
    <property type="molecule type" value="Genomic_DNA"/>
</dbReference>
<gene>
    <name evidence="3" type="ORF">THAPSDRAFT_37791</name>
</gene>
<comment type="similarity">
    <text evidence="1">Belongs to the LanC-like protein family.</text>
</comment>
<name>B8LCM4_THAPS</name>
<proteinExistence type="inferred from homology"/>
<dbReference type="PANTHER" id="PTHR12736:SF7">
    <property type="entry name" value="LANC-LIKE PROTEIN 3"/>
    <property type="match status" value="1"/>
</dbReference>
<keyword evidence="4" id="KW-1185">Reference proteome</keyword>
<evidence type="ECO:0000256" key="2">
    <source>
        <dbReference type="PIRSR" id="PIRSR607822-1"/>
    </source>
</evidence>
<evidence type="ECO:0000313" key="3">
    <source>
        <dbReference type="EMBL" id="EED86924.1"/>
    </source>
</evidence>
<reference evidence="3 4" key="1">
    <citation type="journal article" date="2004" name="Science">
        <title>The genome of the diatom Thalassiosira pseudonana: ecology, evolution, and metabolism.</title>
        <authorList>
            <person name="Armbrust E.V."/>
            <person name="Berges J.A."/>
            <person name="Bowler C."/>
            <person name="Green B.R."/>
            <person name="Martinez D."/>
            <person name="Putnam N.H."/>
            <person name="Zhou S."/>
            <person name="Allen A.E."/>
            <person name="Apt K.E."/>
            <person name="Bechner M."/>
            <person name="Brzezinski M.A."/>
            <person name="Chaal B.K."/>
            <person name="Chiovitti A."/>
            <person name="Davis A.K."/>
            <person name="Demarest M.S."/>
            <person name="Detter J.C."/>
            <person name="Glavina T."/>
            <person name="Goodstein D."/>
            <person name="Hadi M.Z."/>
            <person name="Hellsten U."/>
            <person name="Hildebrand M."/>
            <person name="Jenkins B.D."/>
            <person name="Jurka J."/>
            <person name="Kapitonov V.V."/>
            <person name="Kroger N."/>
            <person name="Lau W.W."/>
            <person name="Lane T.W."/>
            <person name="Larimer F.W."/>
            <person name="Lippmeier J.C."/>
            <person name="Lucas S."/>
            <person name="Medina M."/>
            <person name="Montsant A."/>
            <person name="Obornik M."/>
            <person name="Parker M.S."/>
            <person name="Palenik B."/>
            <person name="Pazour G.J."/>
            <person name="Richardson P.M."/>
            <person name="Rynearson T.A."/>
            <person name="Saito M.A."/>
            <person name="Schwartz D.C."/>
            <person name="Thamatrakoln K."/>
            <person name="Valentin K."/>
            <person name="Vardi A."/>
            <person name="Wilkerson F.P."/>
            <person name="Rokhsar D.S."/>
        </authorList>
    </citation>
    <scope>NUCLEOTIDE SEQUENCE [LARGE SCALE GENOMIC DNA]</scope>
    <source>
        <strain evidence="3 4">CCMP1335</strain>
    </source>
</reference>
<dbReference type="PaxDb" id="35128-Thaps37791"/>
<reference evidence="3 4" key="2">
    <citation type="journal article" date="2008" name="Nature">
        <title>The Phaeodactylum genome reveals the evolutionary history of diatom genomes.</title>
        <authorList>
            <person name="Bowler C."/>
            <person name="Allen A.E."/>
            <person name="Badger J.H."/>
            <person name="Grimwood J."/>
            <person name="Jabbari K."/>
            <person name="Kuo A."/>
            <person name="Maheswari U."/>
            <person name="Martens C."/>
            <person name="Maumus F."/>
            <person name="Otillar R.P."/>
            <person name="Rayko E."/>
            <person name="Salamov A."/>
            <person name="Vandepoele K."/>
            <person name="Beszteri B."/>
            <person name="Gruber A."/>
            <person name="Heijde M."/>
            <person name="Katinka M."/>
            <person name="Mock T."/>
            <person name="Valentin K."/>
            <person name="Verret F."/>
            <person name="Berges J.A."/>
            <person name="Brownlee C."/>
            <person name="Cadoret J.P."/>
            <person name="Chiovitti A."/>
            <person name="Choi C.J."/>
            <person name="Coesel S."/>
            <person name="De Martino A."/>
            <person name="Detter J.C."/>
            <person name="Durkin C."/>
            <person name="Falciatore A."/>
            <person name="Fournet J."/>
            <person name="Haruta M."/>
            <person name="Huysman M.J."/>
            <person name="Jenkins B.D."/>
            <person name="Jiroutova K."/>
            <person name="Jorgensen R.E."/>
            <person name="Joubert Y."/>
            <person name="Kaplan A."/>
            <person name="Kroger N."/>
            <person name="Kroth P.G."/>
            <person name="La Roche J."/>
            <person name="Lindquist E."/>
            <person name="Lommer M."/>
            <person name="Martin-Jezequel V."/>
            <person name="Lopez P.J."/>
            <person name="Lucas S."/>
            <person name="Mangogna M."/>
            <person name="McGinnis K."/>
            <person name="Medlin L.K."/>
            <person name="Montsant A."/>
            <person name="Oudot-Le Secq M.P."/>
            <person name="Napoli C."/>
            <person name="Obornik M."/>
            <person name="Parker M.S."/>
            <person name="Petit J.L."/>
            <person name="Porcel B.M."/>
            <person name="Poulsen N."/>
            <person name="Robison M."/>
            <person name="Rychlewski L."/>
            <person name="Rynearson T.A."/>
            <person name="Schmutz J."/>
            <person name="Shapiro H."/>
            <person name="Siaut M."/>
            <person name="Stanley M."/>
            <person name="Sussman M.R."/>
            <person name="Taylor A.R."/>
            <person name="Vardi A."/>
            <person name="von Dassow P."/>
            <person name="Vyverman W."/>
            <person name="Willis A."/>
            <person name="Wyrwicz L.S."/>
            <person name="Rokhsar D.S."/>
            <person name="Weissenbach J."/>
            <person name="Armbrust E.V."/>
            <person name="Green B.R."/>
            <person name="Van de Peer Y."/>
            <person name="Grigoriev I.V."/>
        </authorList>
    </citation>
    <scope>NUCLEOTIDE SEQUENCE [LARGE SCALE GENOMIC DNA]</scope>
    <source>
        <strain evidence="3 4">CCMP1335</strain>
    </source>
</reference>
<dbReference type="FunCoup" id="B8LCM4">
    <property type="interactions" value="14"/>
</dbReference>
<dbReference type="PRINTS" id="PR01950">
    <property type="entry name" value="LANCSUPER"/>
</dbReference>
<dbReference type="InterPro" id="IPR007822">
    <property type="entry name" value="LANC-like"/>
</dbReference>
<dbReference type="GeneID" id="7450011"/>
<evidence type="ECO:0000256" key="1">
    <source>
        <dbReference type="ARBA" id="ARBA00007179"/>
    </source>
</evidence>
<evidence type="ECO:0000313" key="4">
    <source>
        <dbReference type="Proteomes" id="UP000001449"/>
    </source>
</evidence>
<dbReference type="SMART" id="SM01260">
    <property type="entry name" value="LANC_like"/>
    <property type="match status" value="1"/>
</dbReference>
<dbReference type="PANTHER" id="PTHR12736">
    <property type="entry name" value="LANC-LIKE PROTEIN"/>
    <property type="match status" value="1"/>
</dbReference>
<dbReference type="AlphaFoldDB" id="B8LCM4"/>
<dbReference type="InterPro" id="IPR020464">
    <property type="entry name" value="LanC-like_prot_euk"/>
</dbReference>
<organism evidence="3 4">
    <name type="scientific">Thalassiosira pseudonana</name>
    <name type="common">Marine diatom</name>
    <name type="synonym">Cyclotella nana</name>
    <dbReference type="NCBI Taxonomy" id="35128"/>
    <lineage>
        <taxon>Eukaryota</taxon>
        <taxon>Sar</taxon>
        <taxon>Stramenopiles</taxon>
        <taxon>Ochrophyta</taxon>
        <taxon>Bacillariophyta</taxon>
        <taxon>Coscinodiscophyceae</taxon>
        <taxon>Thalassiosirophycidae</taxon>
        <taxon>Thalassiosirales</taxon>
        <taxon>Thalassiosiraceae</taxon>
        <taxon>Thalassiosira</taxon>
    </lineage>
</organism>
<dbReference type="Pfam" id="PF05147">
    <property type="entry name" value="LANC_like"/>
    <property type="match status" value="1"/>
</dbReference>
<feature type="binding site" evidence="2">
    <location>
        <position position="179"/>
    </location>
    <ligand>
        <name>Zn(2+)</name>
        <dbReference type="ChEBI" id="CHEBI:29105"/>
    </ligand>
</feature>
<dbReference type="RefSeq" id="XP_002296723.1">
    <property type="nucleotide sequence ID" value="XM_002296687.1"/>
</dbReference>
<dbReference type="eggNOG" id="KOG2787">
    <property type="taxonomic scope" value="Eukaryota"/>
</dbReference>
<dbReference type="GO" id="GO:0031179">
    <property type="term" value="P:peptide modification"/>
    <property type="evidence" value="ECO:0007669"/>
    <property type="project" value="InterPro"/>
</dbReference>
<dbReference type="Gene3D" id="1.50.10.10">
    <property type="match status" value="1"/>
</dbReference>
<dbReference type="PRINTS" id="PR01951">
    <property type="entry name" value="LANCEUKARYTE"/>
</dbReference>
<accession>B8LCM4</accession>
<dbReference type="OMA" id="KQVGICH"/>
<dbReference type="CDD" id="cd04794">
    <property type="entry name" value="euk_LANCL"/>
    <property type="match status" value="1"/>
</dbReference>
<dbReference type="InParanoid" id="B8LCM4"/>
<keyword evidence="2" id="KW-0862">Zinc</keyword>
<protein>
    <submittedName>
        <fullName evidence="3">Uncharacterized protein</fullName>
    </submittedName>
</protein>
<dbReference type="KEGG" id="tps:THAPSDRAFT_37791"/>
<dbReference type="SUPFAM" id="SSF158745">
    <property type="entry name" value="LanC-like"/>
    <property type="match status" value="1"/>
</dbReference>
<feature type="binding site" evidence="2">
    <location>
        <position position="180"/>
    </location>
    <ligand>
        <name>Zn(2+)</name>
        <dbReference type="ChEBI" id="CHEBI:29105"/>
    </ligand>
</feature>
<sequence length="274" mass="31299">MGECEVLYGRAGYLQAIAFVRSETNDQKFAQELVRDIVKDVLEEGRRMAKRSGVDLQYLWGWYEKLYLGAAHGIVGILATLLYFKEEVQIFDGALEHIRDMIWKLDEMCFESGNLKPSITDPEVSDRLVHFCHGASGHILLLVKAYEVFEDVQFLERAETIARSVMCRRGLLRKGVGLCHGISGNAYCFLSLYRGRKKEEQEQSTGGVVSSRKSEEWLLWAHHFSSFAVDHYSELSRVPDRPYSLFEGVGGLVMLLHDMKAPDNSLFPCFEFRL</sequence>
<dbReference type="InterPro" id="IPR012341">
    <property type="entry name" value="6hp_glycosidase-like_sf"/>
</dbReference>
<dbReference type="HOGENOM" id="CLU_036244_3_1_1"/>
<dbReference type="GO" id="GO:0005975">
    <property type="term" value="P:carbohydrate metabolic process"/>
    <property type="evidence" value="ECO:0007669"/>
    <property type="project" value="InterPro"/>
</dbReference>
<dbReference type="Proteomes" id="UP000001449">
    <property type="component" value="Chromosome 16"/>
</dbReference>